<evidence type="ECO:0000313" key="5">
    <source>
        <dbReference type="Proteomes" id="UP001597118"/>
    </source>
</evidence>
<dbReference type="EMBL" id="JBHUDG010000019">
    <property type="protein sequence ID" value="MFD1630783.1"/>
    <property type="molecule type" value="Genomic_DNA"/>
</dbReference>
<evidence type="ECO:0000313" key="4">
    <source>
        <dbReference type="EMBL" id="MFD1630783.1"/>
    </source>
</evidence>
<proteinExistence type="predicted"/>
<dbReference type="PANTHER" id="PTHR43800">
    <property type="entry name" value="PEPTIDYL-LYSINE N-ACETYLTRANSFERASE YJAB"/>
    <property type="match status" value="1"/>
</dbReference>
<dbReference type="Gene3D" id="3.40.630.30">
    <property type="match status" value="1"/>
</dbReference>
<dbReference type="NCBIfam" id="NF007853">
    <property type="entry name" value="PRK10562.1"/>
    <property type="match status" value="1"/>
</dbReference>
<dbReference type="SUPFAM" id="SSF55729">
    <property type="entry name" value="Acyl-CoA N-acyltransferases (Nat)"/>
    <property type="match status" value="1"/>
</dbReference>
<evidence type="ECO:0000256" key="1">
    <source>
        <dbReference type="ARBA" id="ARBA00022679"/>
    </source>
</evidence>
<reference evidence="5" key="1">
    <citation type="journal article" date="2019" name="Int. J. Syst. Evol. Microbiol.">
        <title>The Global Catalogue of Microorganisms (GCM) 10K type strain sequencing project: providing services to taxonomists for standard genome sequencing and annotation.</title>
        <authorList>
            <consortium name="The Broad Institute Genomics Platform"/>
            <consortium name="The Broad Institute Genome Sequencing Center for Infectious Disease"/>
            <person name="Wu L."/>
            <person name="Ma J."/>
        </authorList>
    </citation>
    <scope>NUCLEOTIDE SEQUENCE [LARGE SCALE GENOMIC DNA]</scope>
    <source>
        <strain evidence="5">CCUG 53762</strain>
    </source>
</reference>
<dbReference type="InterPro" id="IPR000182">
    <property type="entry name" value="GNAT_dom"/>
</dbReference>
<sequence length="145" mass="16966">MIRSFENKDLDCIISIWLKASILAHDFVEQNYWIKKSEDMRKIYLPSSHTFVFFDQEKGVIGFISLVKNYIAALFVSPEWQGKGIGKQLMDFAKQRHPILELGVYSKNSDSIIFYKKQGFKVIEKRVDEHTGEEETVMVYSNNFN</sequence>
<keyword evidence="5" id="KW-1185">Reference proteome</keyword>
<accession>A0ABW4IFD1</accession>
<dbReference type="Proteomes" id="UP001597118">
    <property type="component" value="Unassembled WGS sequence"/>
</dbReference>
<evidence type="ECO:0000256" key="2">
    <source>
        <dbReference type="ARBA" id="ARBA00023315"/>
    </source>
</evidence>
<dbReference type="GO" id="GO:0016746">
    <property type="term" value="F:acyltransferase activity"/>
    <property type="evidence" value="ECO:0007669"/>
    <property type="project" value="UniProtKB-KW"/>
</dbReference>
<protein>
    <submittedName>
        <fullName evidence="4">N-acetyltransferase</fullName>
        <ecNumber evidence="4">2.3.1.-</ecNumber>
    </submittedName>
</protein>
<dbReference type="CDD" id="cd04301">
    <property type="entry name" value="NAT_SF"/>
    <property type="match status" value="1"/>
</dbReference>
<organism evidence="4 5">
    <name type="scientific">Pseudopedobacter beijingensis</name>
    <dbReference type="NCBI Taxonomy" id="1207056"/>
    <lineage>
        <taxon>Bacteria</taxon>
        <taxon>Pseudomonadati</taxon>
        <taxon>Bacteroidota</taxon>
        <taxon>Sphingobacteriia</taxon>
        <taxon>Sphingobacteriales</taxon>
        <taxon>Sphingobacteriaceae</taxon>
        <taxon>Pseudopedobacter</taxon>
    </lineage>
</organism>
<name>A0ABW4IFD1_9SPHI</name>
<keyword evidence="2 4" id="KW-0012">Acyltransferase</keyword>
<dbReference type="EC" id="2.3.1.-" evidence="4"/>
<evidence type="ECO:0000259" key="3">
    <source>
        <dbReference type="PROSITE" id="PS51186"/>
    </source>
</evidence>
<dbReference type="InterPro" id="IPR016181">
    <property type="entry name" value="Acyl_CoA_acyltransferase"/>
</dbReference>
<comment type="caution">
    <text evidence="4">The sequence shown here is derived from an EMBL/GenBank/DDBJ whole genome shotgun (WGS) entry which is preliminary data.</text>
</comment>
<dbReference type="RefSeq" id="WP_379663160.1">
    <property type="nucleotide sequence ID" value="NZ_JBHUDG010000019.1"/>
</dbReference>
<keyword evidence="1 4" id="KW-0808">Transferase</keyword>
<dbReference type="Pfam" id="PF13508">
    <property type="entry name" value="Acetyltransf_7"/>
    <property type="match status" value="1"/>
</dbReference>
<gene>
    <name evidence="4" type="ORF">ACFSAH_12910</name>
</gene>
<dbReference type="PANTHER" id="PTHR43800:SF1">
    <property type="entry name" value="PEPTIDYL-LYSINE N-ACETYLTRANSFERASE YJAB"/>
    <property type="match status" value="1"/>
</dbReference>
<feature type="domain" description="N-acetyltransferase" evidence="3">
    <location>
        <begin position="1"/>
        <end position="143"/>
    </location>
</feature>
<dbReference type="PROSITE" id="PS51186">
    <property type="entry name" value="GNAT"/>
    <property type="match status" value="1"/>
</dbReference>